<dbReference type="Proteomes" id="UP000410049">
    <property type="component" value="Unassembled WGS sequence"/>
</dbReference>
<name>A0A5M9ZFW3_9BIFI</name>
<organism evidence="2 3">
    <name type="scientific">Bifidobacterium myosotis</name>
    <dbReference type="NCBI Taxonomy" id="1630166"/>
    <lineage>
        <taxon>Bacteria</taxon>
        <taxon>Bacillati</taxon>
        <taxon>Actinomycetota</taxon>
        <taxon>Actinomycetes</taxon>
        <taxon>Bifidobacteriales</taxon>
        <taxon>Bifidobacteriaceae</taxon>
        <taxon>Bifidobacterium</taxon>
    </lineage>
</organism>
<feature type="transmembrane region" description="Helical" evidence="1">
    <location>
        <begin position="117"/>
        <end position="139"/>
    </location>
</feature>
<dbReference type="AlphaFoldDB" id="A0A5M9ZFW3"/>
<sequence>MAPMHPIRPAGLRLAVRLLSLAVLVEAGLILSALIFQTAVDLRAPAPAAAGLALAAAWAAGALGASWIPDWPSAAWWPAWAAGAAAGGVWLHAVPAHAPAVPWAAARLGALAVENRLAASVAVFAVVYALADMLGHWALRPCPDPEALP</sequence>
<evidence type="ECO:0000313" key="2">
    <source>
        <dbReference type="EMBL" id="KAA8825377.1"/>
    </source>
</evidence>
<proteinExistence type="predicted"/>
<keyword evidence="1" id="KW-0812">Transmembrane</keyword>
<dbReference type="RefSeq" id="WP_150380214.1">
    <property type="nucleotide sequence ID" value="NZ_RZUH01000017.1"/>
</dbReference>
<feature type="transmembrane region" description="Helical" evidence="1">
    <location>
        <begin position="74"/>
        <end position="96"/>
    </location>
</feature>
<keyword evidence="1" id="KW-0472">Membrane</keyword>
<protein>
    <submittedName>
        <fullName evidence="2">Uncharacterized protein</fullName>
    </submittedName>
</protein>
<feature type="transmembrane region" description="Helical" evidence="1">
    <location>
        <begin position="48"/>
        <end position="68"/>
    </location>
</feature>
<evidence type="ECO:0000313" key="3">
    <source>
        <dbReference type="Proteomes" id="UP000410049"/>
    </source>
</evidence>
<accession>A0A5M9ZFW3</accession>
<reference evidence="2 3" key="1">
    <citation type="journal article" date="2019" name="Syst. Appl. Microbiol.">
        <title>Characterization of Bifidobacterium species in feaces of the Egyptian fruit bat: Description of B. vespertilionis sp. nov. and B. rousetti sp. nov.</title>
        <authorList>
            <person name="Modesto M."/>
            <person name="Satti M."/>
            <person name="Watanabe K."/>
            <person name="Puglisi E."/>
            <person name="Morelli L."/>
            <person name="Huang C.-H."/>
            <person name="Liou J.-S."/>
            <person name="Miyashita M."/>
            <person name="Tamura T."/>
            <person name="Saito S."/>
            <person name="Mori K."/>
            <person name="Huang L."/>
            <person name="Sciavilla P."/>
            <person name="Sandri C."/>
            <person name="Spiezio C."/>
            <person name="Vitali F."/>
            <person name="Cavalieri D."/>
            <person name="Perpetuini G."/>
            <person name="Tofalo R."/>
            <person name="Bonetti A."/>
            <person name="Arita M."/>
            <person name="Mattarelli P."/>
        </authorList>
    </citation>
    <scope>NUCLEOTIDE SEQUENCE [LARGE SCALE GENOMIC DNA]</scope>
    <source>
        <strain evidence="2 3">RST17</strain>
    </source>
</reference>
<evidence type="ECO:0000256" key="1">
    <source>
        <dbReference type="SAM" id="Phobius"/>
    </source>
</evidence>
<gene>
    <name evidence="2" type="ORF">EMO91_12495</name>
</gene>
<feature type="transmembrane region" description="Helical" evidence="1">
    <location>
        <begin position="14"/>
        <end position="36"/>
    </location>
</feature>
<comment type="caution">
    <text evidence="2">The sequence shown here is derived from an EMBL/GenBank/DDBJ whole genome shotgun (WGS) entry which is preliminary data.</text>
</comment>
<dbReference type="EMBL" id="RZUH01000017">
    <property type="protein sequence ID" value="KAA8825377.1"/>
    <property type="molecule type" value="Genomic_DNA"/>
</dbReference>
<keyword evidence="1" id="KW-1133">Transmembrane helix</keyword>